<name>A0A151TRZ0_CAJCA</name>
<dbReference type="EMBL" id="CM003605">
    <property type="protein sequence ID" value="KYP69803.1"/>
    <property type="molecule type" value="Genomic_DNA"/>
</dbReference>
<organism evidence="1 2">
    <name type="scientific">Cajanus cajan</name>
    <name type="common">Pigeon pea</name>
    <name type="synonym">Cajanus indicus</name>
    <dbReference type="NCBI Taxonomy" id="3821"/>
    <lineage>
        <taxon>Eukaryota</taxon>
        <taxon>Viridiplantae</taxon>
        <taxon>Streptophyta</taxon>
        <taxon>Embryophyta</taxon>
        <taxon>Tracheophyta</taxon>
        <taxon>Spermatophyta</taxon>
        <taxon>Magnoliopsida</taxon>
        <taxon>eudicotyledons</taxon>
        <taxon>Gunneridae</taxon>
        <taxon>Pentapetalae</taxon>
        <taxon>rosids</taxon>
        <taxon>fabids</taxon>
        <taxon>Fabales</taxon>
        <taxon>Fabaceae</taxon>
        <taxon>Papilionoideae</taxon>
        <taxon>50 kb inversion clade</taxon>
        <taxon>NPAAA clade</taxon>
        <taxon>indigoferoid/millettioid clade</taxon>
        <taxon>Phaseoleae</taxon>
        <taxon>Cajanus</taxon>
    </lineage>
</organism>
<keyword evidence="2" id="KW-1185">Reference proteome</keyword>
<dbReference type="InterPro" id="IPR036691">
    <property type="entry name" value="Endo/exonu/phosph_ase_sf"/>
</dbReference>
<dbReference type="AlphaFoldDB" id="A0A151TRZ0"/>
<feature type="non-terminal residue" evidence="1">
    <location>
        <position position="1"/>
    </location>
</feature>
<dbReference type="SUPFAM" id="SSF56219">
    <property type="entry name" value="DNase I-like"/>
    <property type="match status" value="1"/>
</dbReference>
<evidence type="ECO:0008006" key="3">
    <source>
        <dbReference type="Google" id="ProtNLM"/>
    </source>
</evidence>
<evidence type="ECO:0000313" key="2">
    <source>
        <dbReference type="Proteomes" id="UP000075243"/>
    </source>
</evidence>
<dbReference type="Gene3D" id="3.60.10.10">
    <property type="entry name" value="Endonuclease/exonuclease/phosphatase"/>
    <property type="match status" value="1"/>
</dbReference>
<dbReference type="Gramene" id="C.cajan_08751.t">
    <property type="protein sequence ID" value="C.cajan_08751.t.cds1"/>
    <property type="gene ID" value="C.cajan_08751"/>
</dbReference>
<accession>A0A151TRZ0</accession>
<reference evidence="1 2" key="1">
    <citation type="journal article" date="2012" name="Nat. Biotechnol.">
        <title>Draft genome sequence of pigeonpea (Cajanus cajan), an orphan legume crop of resource-poor farmers.</title>
        <authorList>
            <person name="Varshney R.K."/>
            <person name="Chen W."/>
            <person name="Li Y."/>
            <person name="Bharti A.K."/>
            <person name="Saxena R.K."/>
            <person name="Schlueter J.A."/>
            <person name="Donoghue M.T."/>
            <person name="Azam S."/>
            <person name="Fan G."/>
            <person name="Whaley A.M."/>
            <person name="Farmer A.D."/>
            <person name="Sheridan J."/>
            <person name="Iwata A."/>
            <person name="Tuteja R."/>
            <person name="Penmetsa R.V."/>
            <person name="Wu W."/>
            <person name="Upadhyaya H.D."/>
            <person name="Yang S.P."/>
            <person name="Shah T."/>
            <person name="Saxena K.B."/>
            <person name="Michael T."/>
            <person name="McCombie W.R."/>
            <person name="Yang B."/>
            <person name="Zhang G."/>
            <person name="Yang H."/>
            <person name="Wang J."/>
            <person name="Spillane C."/>
            <person name="Cook D.R."/>
            <person name="May G.D."/>
            <person name="Xu X."/>
            <person name="Jackson S.A."/>
        </authorList>
    </citation>
    <scope>NUCLEOTIDE SEQUENCE [LARGE SCALE GENOMIC DNA]</scope>
    <source>
        <strain evidence="2">cv. Asha</strain>
    </source>
</reference>
<gene>
    <name evidence="1" type="ORF">KK1_009008</name>
</gene>
<protein>
    <recommendedName>
        <fullName evidence="3">DUF4283 domain-containing protein</fullName>
    </recommendedName>
</protein>
<evidence type="ECO:0000313" key="1">
    <source>
        <dbReference type="EMBL" id="KYP69803.1"/>
    </source>
</evidence>
<sequence length="114" mass="13571">CVERKWEGGYYNKYIYAACDKGKRKRIWEELRIGKANSLIVCWCIVGDFNYVRRACKRVDFNEENKGVGEKEEFNKFILEMDVDDMPKVGGQFTWYRPNGRMKSRINRVLASRE</sequence>
<dbReference type="Proteomes" id="UP000075243">
    <property type="component" value="Chromosome 3"/>
</dbReference>
<proteinExistence type="predicted"/>